<evidence type="ECO:0000256" key="1">
    <source>
        <dbReference type="ARBA" id="ARBA00004613"/>
    </source>
</evidence>
<dbReference type="Ensembl" id="ENSPKIT00000025315.1">
    <property type="protein sequence ID" value="ENSPKIP00000001396.1"/>
    <property type="gene ID" value="ENSPKIG00000019704.1"/>
</dbReference>
<evidence type="ECO:0000256" key="7">
    <source>
        <dbReference type="ARBA" id="ARBA00023157"/>
    </source>
</evidence>
<dbReference type="InterPro" id="IPR036595">
    <property type="entry name" value="A-macroglobulin_rcpt-bd_sf"/>
</dbReference>
<evidence type="ECO:0000256" key="2">
    <source>
        <dbReference type="ARBA" id="ARBA00010952"/>
    </source>
</evidence>
<dbReference type="InterPro" id="IPR047565">
    <property type="entry name" value="Alpha-macroglob_thiol-ester_cl"/>
</dbReference>
<comment type="similarity">
    <text evidence="2">Belongs to the protease inhibitor I39 (alpha-2-macroglobulin) family.</text>
</comment>
<feature type="domain" description="Alpha-macroglobulin receptor-binding" evidence="11">
    <location>
        <begin position="1054"/>
        <end position="1142"/>
    </location>
</feature>
<evidence type="ECO:0000313" key="13">
    <source>
        <dbReference type="Proteomes" id="UP000261540"/>
    </source>
</evidence>
<dbReference type="InterPro" id="IPR011625">
    <property type="entry name" value="A2M_N_BRD"/>
</dbReference>
<keyword evidence="5" id="KW-0732">Signal</keyword>
<organism evidence="12 13">
    <name type="scientific">Paramormyrops kingsleyae</name>
    <dbReference type="NCBI Taxonomy" id="1676925"/>
    <lineage>
        <taxon>Eukaryota</taxon>
        <taxon>Metazoa</taxon>
        <taxon>Chordata</taxon>
        <taxon>Craniata</taxon>
        <taxon>Vertebrata</taxon>
        <taxon>Euteleostomi</taxon>
        <taxon>Actinopterygii</taxon>
        <taxon>Neopterygii</taxon>
        <taxon>Teleostei</taxon>
        <taxon>Osteoglossocephala</taxon>
        <taxon>Osteoglossomorpha</taxon>
        <taxon>Osteoglossiformes</taxon>
        <taxon>Mormyridae</taxon>
        <taxon>Paramormyrops</taxon>
    </lineage>
</organism>
<comment type="subcellular location">
    <subcellularLocation>
        <location evidence="1">Secreted</location>
    </subcellularLocation>
</comment>
<evidence type="ECO:0000256" key="8">
    <source>
        <dbReference type="ARBA" id="ARBA00023180"/>
    </source>
</evidence>
<dbReference type="SMART" id="SM01419">
    <property type="entry name" value="Thiol-ester_cl"/>
    <property type="match status" value="1"/>
</dbReference>
<feature type="domain" description="Alpha-2-macroglobulin" evidence="10">
    <location>
        <begin position="438"/>
        <end position="527"/>
    </location>
</feature>
<dbReference type="SUPFAM" id="SSF49410">
    <property type="entry name" value="Alpha-macroglobulin receptor domain"/>
    <property type="match status" value="1"/>
</dbReference>
<dbReference type="PANTHER" id="PTHR11412:SF160">
    <property type="entry name" value="ALPHA-2-MACROGLOBULIN-LIKE PROTEIN 1"/>
    <property type="match status" value="1"/>
</dbReference>
<protein>
    <recommendedName>
        <fullName evidence="14">Alpha-2-macroglobulin-like</fullName>
    </recommendedName>
</protein>
<accession>A0A3B3Q7M3</accession>
<name>A0A3B3Q7M3_9TELE</name>
<sequence>MNRCMTYNMTTDRGGCASQTLDIPALRRGVLGNTRNLYVESELEESGTGVILKGEAHSVIFRSTDMENVLFEEAPPTFRRGILYEVKLKAVGEALSPMANKVVNLRVNYGAISETWMQRTNSEGIAFFSLNTSHWTQDRVKLRARPQTCPSRICIREKTVKAFFSKSNSYLKIMVVQGKLPCDQEGLVRANYIIQSTALQKGQESLYFYYLVFSRGHLVQNGQLEIAVKEAEVNTGELTVPLRQIRSWAPYAQLVIYTLLPTQEIVADSYSVPIQKCLNNKVSLKFPSLQQLPGEETSLELTAHPGSLCSLRAIDQSMLLMAPEQELTVDWMYSQLPLQRLSGYNWRVKDDVSSFLFYQRSHNDIYSVFKEIGVKVITSYIVRTPEVLGRSRRPGIIIDPSSDTFKKRGMTSMLAVQYDEGVAEEPPVQTIRTYFPETWIWDLVPVGDSGSVNVTHTIPDTITKWVAGAFCTSPVGFGLAPSAQLTAYQPFFVSLTLPYSVVRGEVFTLKASVFSYLPRCIMVQVSLAESAEFTAQACEGCKYKHCVCEEESRTFRWILKPAALGEVTFAVSAEALRTQEICGNEVVTVPERGRTDTVVRKLLVEAEGTKETVTHNALLCPADGPVEKDVSVKLPEVHVEGSVKAFLSVLGDLMGRAMQNLDRLLAMPFGCGEQNMVLFAPNIYILRYLETTKQLTKRIQEKAVRFLETGYQRELNYKHNDGSYSAFGKSDQSGNTWLTAFVLKSFGGAGPYIFVDPRHIDDAKLWLHRQQNNNGCFRSVGKLLNNRMKGGVSDEVSLTAYITAALLEIDRNASNVVLEKSLSCLRDASGQLENLYLTALLSYTFTLAGDHEMRSKFISYLAKKAKITGGSCHWELPDTSGTKTDSLAVETSSYVLLALLSGPMLPDFGLSYASSIVRWLSLQQNPYGGFSSTQDTVVALQALSLYSATIFSPEGESTVVVSSAGGYKQEFVVNQHNRLLYQEDRLMEVPGEYSIKATGRGCMFVQIALHYHIPAPADFSAFSITAKADGLCNSSRKPLTVSVGVRYNGKRDETNMVIIKVKLLSGYSLDKPSRQAMLSQPNVKRVEEDDGHVILYVDELKKMKSNLYTLTIMEDVPVRNRKPAVVKVYDYYQTSDEAVSEYSSPCADSHGLNEL</sequence>
<dbReference type="GeneTree" id="ENSGT00940000154904"/>
<dbReference type="Proteomes" id="UP000261540">
    <property type="component" value="Unplaced"/>
</dbReference>
<keyword evidence="4" id="KW-0646">Protease inhibitor</keyword>
<dbReference type="Pfam" id="PF00207">
    <property type="entry name" value="A2M"/>
    <property type="match status" value="1"/>
</dbReference>
<evidence type="ECO:0000256" key="6">
    <source>
        <dbReference type="ARBA" id="ARBA00022900"/>
    </source>
</evidence>
<dbReference type="InterPro" id="IPR050473">
    <property type="entry name" value="A2M/Complement_sys"/>
</dbReference>
<dbReference type="STRING" id="1676925.ENSPKIP00000001396"/>
<keyword evidence="8" id="KW-0325">Glycoprotein</keyword>
<dbReference type="FunFam" id="1.50.10.20:FF:000001">
    <property type="entry name" value="CD109 isoform 1"/>
    <property type="match status" value="1"/>
</dbReference>
<proteinExistence type="inferred from homology"/>
<dbReference type="InterPro" id="IPR001599">
    <property type="entry name" value="Macroglobln_a2"/>
</dbReference>
<dbReference type="GO" id="GO:0004867">
    <property type="term" value="F:serine-type endopeptidase inhibitor activity"/>
    <property type="evidence" value="ECO:0007669"/>
    <property type="project" value="UniProtKB-KW"/>
</dbReference>
<dbReference type="InterPro" id="IPR008930">
    <property type="entry name" value="Terpenoid_cyclase/PrenylTrfase"/>
</dbReference>
<dbReference type="GO" id="GO:0007399">
    <property type="term" value="P:nervous system development"/>
    <property type="evidence" value="ECO:0007669"/>
    <property type="project" value="UniProtKB-ARBA"/>
</dbReference>
<dbReference type="SMART" id="SM01360">
    <property type="entry name" value="A2M"/>
    <property type="match status" value="1"/>
</dbReference>
<dbReference type="SUPFAM" id="SSF81296">
    <property type="entry name" value="E set domains"/>
    <property type="match status" value="1"/>
</dbReference>
<evidence type="ECO:0000256" key="4">
    <source>
        <dbReference type="ARBA" id="ARBA00022690"/>
    </source>
</evidence>
<dbReference type="Pfam" id="PF07703">
    <property type="entry name" value="A2M_BRD"/>
    <property type="match status" value="1"/>
</dbReference>
<dbReference type="Pfam" id="PF07678">
    <property type="entry name" value="TED_complement"/>
    <property type="match status" value="1"/>
</dbReference>
<dbReference type="Pfam" id="PF07677">
    <property type="entry name" value="A2M_recep"/>
    <property type="match status" value="1"/>
</dbReference>
<dbReference type="Gene3D" id="2.60.40.690">
    <property type="entry name" value="Alpha-macroglobulin, receptor-binding domain"/>
    <property type="match status" value="1"/>
</dbReference>
<dbReference type="InterPro" id="IPR011626">
    <property type="entry name" value="Alpha-macroglobulin_TED"/>
</dbReference>
<evidence type="ECO:0000259" key="9">
    <source>
        <dbReference type="SMART" id="SM01359"/>
    </source>
</evidence>
<dbReference type="InterPro" id="IPR040839">
    <property type="entry name" value="MG4"/>
</dbReference>
<reference evidence="12" key="2">
    <citation type="submission" date="2025-09" db="UniProtKB">
        <authorList>
            <consortium name="Ensembl"/>
        </authorList>
    </citation>
    <scope>IDENTIFICATION</scope>
</reference>
<dbReference type="PANTHER" id="PTHR11412">
    <property type="entry name" value="MACROGLOBULIN / COMPLEMENT"/>
    <property type="match status" value="1"/>
</dbReference>
<dbReference type="GO" id="GO:0005615">
    <property type="term" value="C:extracellular space"/>
    <property type="evidence" value="ECO:0007669"/>
    <property type="project" value="InterPro"/>
</dbReference>
<dbReference type="CDD" id="cd02897">
    <property type="entry name" value="A2M_2"/>
    <property type="match status" value="1"/>
</dbReference>
<dbReference type="Gene3D" id="2.20.130.20">
    <property type="match status" value="1"/>
</dbReference>
<keyword evidence="3" id="KW-0964">Secreted</keyword>
<keyword evidence="7" id="KW-1015">Disulfide bond</keyword>
<dbReference type="Gene3D" id="2.60.40.10">
    <property type="entry name" value="Immunoglobulins"/>
    <property type="match status" value="2"/>
</dbReference>
<dbReference type="Gene3D" id="2.60.120.1540">
    <property type="match status" value="1"/>
</dbReference>
<keyword evidence="13" id="KW-1185">Reference proteome</keyword>
<dbReference type="SUPFAM" id="SSF48239">
    <property type="entry name" value="Terpenoid cyclases/Protein prenyltransferases"/>
    <property type="match status" value="1"/>
</dbReference>
<reference evidence="12" key="1">
    <citation type="submission" date="2025-08" db="UniProtKB">
        <authorList>
            <consortium name="Ensembl"/>
        </authorList>
    </citation>
    <scope>IDENTIFICATION</scope>
</reference>
<dbReference type="SMART" id="SM01359">
    <property type="entry name" value="A2M_N_2"/>
    <property type="match status" value="1"/>
</dbReference>
<keyword evidence="6" id="KW-0722">Serine protease inhibitor</keyword>
<dbReference type="SMART" id="SM01361">
    <property type="entry name" value="A2M_recep"/>
    <property type="match status" value="1"/>
</dbReference>
<evidence type="ECO:0000259" key="10">
    <source>
        <dbReference type="SMART" id="SM01360"/>
    </source>
</evidence>
<dbReference type="AlphaFoldDB" id="A0A3B3Q7M3"/>
<dbReference type="Gene3D" id="2.60.40.1930">
    <property type="match status" value="1"/>
</dbReference>
<evidence type="ECO:0000259" key="11">
    <source>
        <dbReference type="SMART" id="SM01361"/>
    </source>
</evidence>
<dbReference type="InterPro" id="IPR019742">
    <property type="entry name" value="MacrogloblnA2_CS"/>
</dbReference>
<dbReference type="InterPro" id="IPR013783">
    <property type="entry name" value="Ig-like_fold"/>
</dbReference>
<dbReference type="InterPro" id="IPR014756">
    <property type="entry name" value="Ig_E-set"/>
</dbReference>
<dbReference type="InterPro" id="IPR041813">
    <property type="entry name" value="A2M_TED"/>
</dbReference>
<dbReference type="Pfam" id="PF17789">
    <property type="entry name" value="MG4"/>
    <property type="match status" value="1"/>
</dbReference>
<dbReference type="Gene3D" id="1.50.10.20">
    <property type="match status" value="1"/>
</dbReference>
<dbReference type="PROSITE" id="PS00477">
    <property type="entry name" value="ALPHA_2_MACROGLOBULIN"/>
    <property type="match status" value="1"/>
</dbReference>
<evidence type="ECO:0000256" key="5">
    <source>
        <dbReference type="ARBA" id="ARBA00022729"/>
    </source>
</evidence>
<feature type="domain" description="Alpha-2-macroglobulin bait region" evidence="9">
    <location>
        <begin position="171"/>
        <end position="321"/>
    </location>
</feature>
<evidence type="ECO:0000313" key="12">
    <source>
        <dbReference type="Ensembl" id="ENSPKIP00000001396.1"/>
    </source>
</evidence>
<evidence type="ECO:0008006" key="14">
    <source>
        <dbReference type="Google" id="ProtNLM"/>
    </source>
</evidence>
<dbReference type="InterPro" id="IPR009048">
    <property type="entry name" value="A-macroglobulin_rcpt-bd"/>
</dbReference>
<evidence type="ECO:0000256" key="3">
    <source>
        <dbReference type="ARBA" id="ARBA00022525"/>
    </source>
</evidence>